<accession>A0A0F9D356</accession>
<sequence>MDKEHIDKPIVSIVVLLRDFFHLANITMKSIVDQTEKSFEIIVI</sequence>
<evidence type="ECO:0000313" key="1">
    <source>
        <dbReference type="EMBL" id="KKL55969.1"/>
    </source>
</evidence>
<dbReference type="AlphaFoldDB" id="A0A0F9D356"/>
<dbReference type="EMBL" id="LAZR01030650">
    <property type="protein sequence ID" value="KKL55969.1"/>
    <property type="molecule type" value="Genomic_DNA"/>
</dbReference>
<reference evidence="1" key="1">
    <citation type="journal article" date="2015" name="Nature">
        <title>Complex archaea that bridge the gap between prokaryotes and eukaryotes.</title>
        <authorList>
            <person name="Spang A."/>
            <person name="Saw J.H."/>
            <person name="Jorgensen S.L."/>
            <person name="Zaremba-Niedzwiedzka K."/>
            <person name="Martijn J."/>
            <person name="Lind A.E."/>
            <person name="van Eijk R."/>
            <person name="Schleper C."/>
            <person name="Guy L."/>
            <person name="Ettema T.J."/>
        </authorList>
    </citation>
    <scope>NUCLEOTIDE SEQUENCE</scope>
</reference>
<gene>
    <name evidence="1" type="ORF">LCGC14_2250100</name>
</gene>
<name>A0A0F9D356_9ZZZZ</name>
<comment type="caution">
    <text evidence="1">The sequence shown here is derived from an EMBL/GenBank/DDBJ whole genome shotgun (WGS) entry which is preliminary data.</text>
</comment>
<protein>
    <recommendedName>
        <fullName evidence="2">Glycosyltransferase 2-like domain-containing protein</fullName>
    </recommendedName>
</protein>
<organism evidence="1">
    <name type="scientific">marine sediment metagenome</name>
    <dbReference type="NCBI Taxonomy" id="412755"/>
    <lineage>
        <taxon>unclassified sequences</taxon>
        <taxon>metagenomes</taxon>
        <taxon>ecological metagenomes</taxon>
    </lineage>
</organism>
<evidence type="ECO:0008006" key="2">
    <source>
        <dbReference type="Google" id="ProtNLM"/>
    </source>
</evidence>
<proteinExistence type="predicted"/>